<dbReference type="InterPro" id="IPR043129">
    <property type="entry name" value="ATPase_NBD"/>
</dbReference>
<dbReference type="EMBL" id="CAADIS010000005">
    <property type="protein sequence ID" value="VFS40223.1"/>
    <property type="molecule type" value="Genomic_DNA"/>
</dbReference>
<name>A0A484YYE6_ECOLX</name>
<dbReference type="AlphaFoldDB" id="A0A484YYE6"/>
<reference evidence="1 2" key="1">
    <citation type="submission" date="2019-03" db="EMBL/GenBank/DDBJ databases">
        <authorList>
            <consortium name="Pathogen Informatics"/>
        </authorList>
    </citation>
    <scope>NUCLEOTIDE SEQUENCE [LARGE SCALE GENOMIC DNA]</scope>
    <source>
        <strain evidence="1 2">NCTC9001</strain>
    </source>
</reference>
<keyword evidence="1" id="KW-0418">Kinase</keyword>
<evidence type="ECO:0000313" key="1">
    <source>
        <dbReference type="EMBL" id="VFS40223.1"/>
    </source>
</evidence>
<proteinExistence type="predicted"/>
<dbReference type="SUPFAM" id="SSF53067">
    <property type="entry name" value="Actin-like ATPase domain"/>
    <property type="match status" value="1"/>
</dbReference>
<dbReference type="Proteomes" id="UP000372890">
    <property type="component" value="Unassembled WGS sequence"/>
</dbReference>
<protein>
    <submittedName>
        <fullName evidence="1">Putative sugar kinase</fullName>
    </submittedName>
</protein>
<dbReference type="GO" id="GO:0016301">
    <property type="term" value="F:kinase activity"/>
    <property type="evidence" value="ECO:0007669"/>
    <property type="project" value="UniProtKB-KW"/>
</dbReference>
<sequence length="89" mass="9627">MSKKYIIGIDGGSQSTKVVMYDLEGNVVCEGKGLLQPMHTPDADTAEHPDDDLWASLCFAGHDLMSQFAGIKKILSALAWDPSVAAVRY</sequence>
<evidence type="ECO:0000313" key="2">
    <source>
        <dbReference type="Proteomes" id="UP000372890"/>
    </source>
</evidence>
<dbReference type="Gene3D" id="3.30.420.40">
    <property type="match status" value="1"/>
</dbReference>
<organism evidence="1 2">
    <name type="scientific">Escherichia coli</name>
    <dbReference type="NCBI Taxonomy" id="562"/>
    <lineage>
        <taxon>Bacteria</taxon>
        <taxon>Pseudomonadati</taxon>
        <taxon>Pseudomonadota</taxon>
        <taxon>Gammaproteobacteria</taxon>
        <taxon>Enterobacterales</taxon>
        <taxon>Enterobacteriaceae</taxon>
        <taxon>Escherichia</taxon>
    </lineage>
</organism>
<accession>A0A484YYE6</accession>
<keyword evidence="1" id="KW-0808">Transferase</keyword>
<gene>
    <name evidence="1" type="ORF">NCTC9001_06321</name>
</gene>